<feature type="domain" description="Bacterial Ig-like" evidence="2">
    <location>
        <begin position="145"/>
        <end position="232"/>
    </location>
</feature>
<dbReference type="InterPro" id="IPR044016">
    <property type="entry name" value="Big_13"/>
</dbReference>
<dbReference type="Gene3D" id="2.60.40.1800">
    <property type="match status" value="1"/>
</dbReference>
<feature type="region of interest" description="Disordered" evidence="1">
    <location>
        <begin position="355"/>
        <end position="380"/>
    </location>
</feature>
<dbReference type="RefSeq" id="WP_095746096.1">
    <property type="nucleotide sequence ID" value="NZ_CP023284.1"/>
</dbReference>
<dbReference type="EMBL" id="CP023284">
    <property type="protein sequence ID" value="ATA55789.1"/>
    <property type="molecule type" value="Genomic_DNA"/>
</dbReference>
<evidence type="ECO:0000313" key="4">
    <source>
        <dbReference type="Proteomes" id="UP000217154"/>
    </source>
</evidence>
<name>A0A250DP70_9BURK</name>
<organism evidence="3 4">
    <name type="scientific">Variovorax boronicumulans</name>
    <dbReference type="NCBI Taxonomy" id="436515"/>
    <lineage>
        <taxon>Bacteria</taxon>
        <taxon>Pseudomonadati</taxon>
        <taxon>Pseudomonadota</taxon>
        <taxon>Betaproteobacteria</taxon>
        <taxon>Burkholderiales</taxon>
        <taxon>Comamonadaceae</taxon>
        <taxon>Variovorax</taxon>
    </lineage>
</organism>
<dbReference type="Gene3D" id="3.30.420.430">
    <property type="match status" value="2"/>
</dbReference>
<gene>
    <name evidence="3" type="ORF">CKY39_23065</name>
</gene>
<dbReference type="Gene3D" id="2.60.40.10">
    <property type="entry name" value="Immunoglobulins"/>
    <property type="match status" value="4"/>
</dbReference>
<feature type="domain" description="Bacterial Ig-like" evidence="2">
    <location>
        <begin position="557"/>
        <end position="648"/>
    </location>
</feature>
<dbReference type="Pfam" id="PF19077">
    <property type="entry name" value="Big_13"/>
    <property type="match status" value="7"/>
</dbReference>
<accession>A0A250DP70</accession>
<feature type="domain" description="Bacterial Ig-like" evidence="2">
    <location>
        <begin position="455"/>
        <end position="545"/>
    </location>
</feature>
<feature type="domain" description="Bacterial Ig-like" evidence="2">
    <location>
        <begin position="658"/>
        <end position="753"/>
    </location>
</feature>
<evidence type="ECO:0000313" key="3">
    <source>
        <dbReference type="EMBL" id="ATA55789.1"/>
    </source>
</evidence>
<evidence type="ECO:0000259" key="2">
    <source>
        <dbReference type="Pfam" id="PF19077"/>
    </source>
</evidence>
<feature type="domain" description="Bacterial Ig-like" evidence="2">
    <location>
        <begin position="256"/>
        <end position="339"/>
    </location>
</feature>
<dbReference type="NCBIfam" id="NF033510">
    <property type="entry name" value="Ca_tandemer"/>
    <property type="match status" value="7"/>
</dbReference>
<proteinExistence type="predicted"/>
<feature type="domain" description="Bacterial Ig-like" evidence="2">
    <location>
        <begin position="355"/>
        <end position="443"/>
    </location>
</feature>
<dbReference type="InterPro" id="IPR013783">
    <property type="entry name" value="Ig-like_fold"/>
</dbReference>
<dbReference type="InterPro" id="IPR011049">
    <property type="entry name" value="Serralysin-like_metalloprot_C"/>
</dbReference>
<evidence type="ECO:0000256" key="1">
    <source>
        <dbReference type="SAM" id="MobiDB-lite"/>
    </source>
</evidence>
<sequence length="1991" mass="206881">MASEQTNSVALSQNIDLASTFAPPPPHVGSAADDAGDILGSIAHGGVTDDRQPEFGGRGTPGDTIVIHDNGTEIGTTEVADDGTWTFTPSTDLLQGLHTITVAALDTNGNESAPSPAFNFEIDVTPPDASRLNVSGFTDNVGGVTGNVISGGTTDETRPLLSGISNGTPGHTVTVMVKDATGTHELGLATIGENGQWTFQVDTPLAAGLNTFMLVERDAAGNETMPTGRYKVKVETGRPEAPVIQNVKDDVGDVHMLQKGEVTDDAKPTIIGTAQAGTTVKVYDNGTYLGETVTDPAGTWRFTPEAPLADGPHDITSTATNTLGQTSDATGAWNFSVDTQPPGQVTGLEVIDDVGGKTGPLSNGDTTDDNKPTFNGKAEPGATVNIYDNGMKIGSAPVDANGNWTFTPTSPLADGLHALTTEVVDPAGNGSGQGEPLNLVIDTKNVTVSIDRVMDDQGSLKGAIAVDGTTDDLRPEIQGSGKAGSTIKVYASGYFLGSTVVQADGTWSFTPLTDLAQGRHNITATATDLAGNVGNPTPVFGFTIDAVAPNTPTIDAVADDVGSKQGLLPNGGVTDDPSPTLSGKAETGSTVTVYDGPIKLGTVVADSNGRWSYTPTSPLAEGEHTFTVTATDKAGNLSAPSGEFVVNTDYTAPSVSPAVLADNAGSKTGPIKSGDVTDDNTPTFSGKTEPHATVIVYDNGVEIDRVPANSAGEWSFTPKEPLADGAHSFSHVAVDVAGNASAPGEKIDFTVDTHLPTARVTSIGKDSGFENNDFLTNDGSAGRLIRGTLSEPLAADQAAQISTDGGKTWSAVVMLENGGWLFVDPHSHAGDWDVQTRVINSNGAENLTTQTIDMDDASPTAPTSIAVNGSQVTVTFDKTGVKAGDRIHLANGDRRFDYQLTAADVSMGYVSIVPTIPVVAEMRAAIVDQAGNSSQYLHNASGKTTENFTDTTDTTVYRVGETLVLSTMQVKVLLGQVFIGTYSNTPGFGDGKRLYFGYSSNDRLEISFEGSSTVQFTTDYVHNPASYTFYDTNGNLLDVLNFGGNPGGYKVSYTSKTGAQIGKVVAYTTEWGFLDNFEFTRPSGPVWTDAPQTQNMVSTDAGYQGGTKDDTFVIADASNLNGISAGVNGNGGVDTLKLTGANQTLDLTALGHKVSSVEVIDLIGTGNNTLKLSLAEVLENGGKNLFVEDGRVQMKVLGNSGDVVDLGDLLNNDRLGYWSKSGQVTLSGVTFDIYQHSGLAAEVLVQQGVTVRLGIGTSVTIDGLGKDSGVATDFVTADGSAGRVVTGSLSGALASGMKVQVSVDGGKTWQDAVVNGKAWAFVDTQGHNSDWSVQVRINDGQGHSGAVVEREVTLVEATEAPSIMRIPDAEGIYTTTKAYDGSQVLLSLAGTGAKAGDTVHIQWGMSTYDQVLTQLDINTGIATINVPSTVTYSYQGAAKDFAVTAQIIGKDGAIGAVSNPYEVVGTAALTAVGDTLQKAPVDDVYTGTGFKVTTTGTLAKTVATTTALAGLTLNDATQANALFTLDKPANYFTLRLTGIDNAMGAQIQVFDVKGNLIHTENFIGGTDARHTKVFTYTSAELVDIGSFKVISLSPSVTLDAFSQQVVNHVAETRDPNLIEYAPETFYGGTGDDVVSLSVSATTYFNQATAGIHGGSGIDTLKLEGYAHVLDLTKVGGKLSSMEVIDITGSYYNTLTLSLAEVLNNGGVDLFYKGDKSRVQMMIKGSSDDTVNLSDLLAGGIDQGDWVKKVGVITLGGVVYDSYQHSSLAAELLVQQGVTVKVTNSTLVGVVGTFEAPSDAMPDALPDDEVLSHSTQGYTQGDDTIIAKLGFADRLSGGAGNDTFTNVGTRDAVHGGAGDDTIRINSGDFERVEGGLGIDTLVMDGKAMHIDLTAFGLKIQGFEKFDLGAGGNTLALHASDVLAGGMRDMVMTDGKVQMLVNGANGDVNLLGGNDSWTQGGNTTVSGVTYSVYTNLAGTAELLVEDKVHVTIL</sequence>
<feature type="domain" description="Bacterial Ig-like" evidence="2">
    <location>
        <begin position="34"/>
        <end position="123"/>
    </location>
</feature>
<dbReference type="KEGG" id="vbo:CKY39_23065"/>
<feature type="region of interest" description="Disordered" evidence="1">
    <location>
        <begin position="18"/>
        <end position="63"/>
    </location>
</feature>
<protein>
    <recommendedName>
        <fullName evidence="2">Bacterial Ig-like domain-containing protein</fullName>
    </recommendedName>
</protein>
<dbReference type="PRINTS" id="PR00313">
    <property type="entry name" value="CABNDNGRPT"/>
</dbReference>
<feature type="region of interest" description="Disordered" evidence="1">
    <location>
        <begin position="666"/>
        <end position="688"/>
    </location>
</feature>
<dbReference type="SUPFAM" id="SSF51120">
    <property type="entry name" value="beta-Roll"/>
    <property type="match status" value="1"/>
</dbReference>
<dbReference type="Proteomes" id="UP000217154">
    <property type="component" value="Chromosome"/>
</dbReference>
<reference evidence="3 4" key="1">
    <citation type="submission" date="2017-09" db="EMBL/GenBank/DDBJ databases">
        <title>The diverse metabolic capabilities of V. boronicumulans make it an excellent choice for continued studies on novel biodegradation.</title>
        <authorList>
            <person name="Sun S."/>
        </authorList>
    </citation>
    <scope>NUCLEOTIDE SEQUENCE [LARGE SCALE GENOMIC DNA]</scope>
    <source>
        <strain evidence="3 4">J1</strain>
    </source>
</reference>